<evidence type="ECO:0000256" key="7">
    <source>
        <dbReference type="RuleBase" id="RU363032"/>
    </source>
</evidence>
<dbReference type="InterPro" id="IPR035906">
    <property type="entry name" value="MetI-like_sf"/>
</dbReference>
<dbReference type="NCBIfam" id="NF045473">
    <property type="entry name" value="Opp1C"/>
    <property type="match status" value="1"/>
</dbReference>
<dbReference type="OrthoDB" id="9797852at2"/>
<dbReference type="Proteomes" id="UP000037392">
    <property type="component" value="Unassembled WGS sequence"/>
</dbReference>
<comment type="similarity">
    <text evidence="7">Belongs to the binding-protein-dependent transport system permease family.</text>
</comment>
<evidence type="ECO:0000256" key="4">
    <source>
        <dbReference type="ARBA" id="ARBA00022692"/>
    </source>
</evidence>
<protein>
    <recommendedName>
        <fullName evidence="8">ABC transmembrane type-1 domain-containing protein</fullName>
    </recommendedName>
</protein>
<dbReference type="Gene3D" id="1.10.3720.10">
    <property type="entry name" value="MetI-like"/>
    <property type="match status" value="1"/>
</dbReference>
<feature type="transmembrane region" description="Helical" evidence="7">
    <location>
        <begin position="75"/>
        <end position="99"/>
    </location>
</feature>
<dbReference type="InterPro" id="IPR025966">
    <property type="entry name" value="OppC_N"/>
</dbReference>
<dbReference type="InterPro" id="IPR000515">
    <property type="entry name" value="MetI-like"/>
</dbReference>
<keyword evidence="2 7" id="KW-0813">Transport</keyword>
<feature type="transmembrane region" description="Helical" evidence="7">
    <location>
        <begin position="239"/>
        <end position="260"/>
    </location>
</feature>
<dbReference type="PROSITE" id="PS50928">
    <property type="entry name" value="ABC_TM1"/>
    <property type="match status" value="1"/>
</dbReference>
<dbReference type="GO" id="GO:0055085">
    <property type="term" value="P:transmembrane transport"/>
    <property type="evidence" value="ECO:0007669"/>
    <property type="project" value="InterPro"/>
</dbReference>
<feature type="transmembrane region" description="Helical" evidence="7">
    <location>
        <begin position="192"/>
        <end position="219"/>
    </location>
</feature>
<dbReference type="GeneID" id="93164131"/>
<feature type="transmembrane region" description="Helical" evidence="7">
    <location>
        <begin position="12"/>
        <end position="32"/>
    </location>
</feature>
<evidence type="ECO:0000256" key="5">
    <source>
        <dbReference type="ARBA" id="ARBA00022989"/>
    </source>
</evidence>
<keyword evidence="3" id="KW-1003">Cell membrane</keyword>
<gene>
    <name evidence="9" type="ORF">HMPREF9470_02475</name>
</gene>
<dbReference type="InterPro" id="IPR053474">
    <property type="entry name" value="Staphylopine_ABC_permease"/>
</dbReference>
<feature type="domain" description="ABC transmembrane type-1" evidence="8">
    <location>
        <begin position="71"/>
        <end position="260"/>
    </location>
</feature>
<dbReference type="PANTHER" id="PTHR43386">
    <property type="entry name" value="OLIGOPEPTIDE TRANSPORT SYSTEM PERMEASE PROTEIN APPC"/>
    <property type="match status" value="1"/>
</dbReference>
<dbReference type="PANTHER" id="PTHR43386:SF1">
    <property type="entry name" value="D,D-DIPEPTIDE TRANSPORT SYSTEM PERMEASE PROTEIN DDPC-RELATED"/>
    <property type="match status" value="1"/>
</dbReference>
<reference evidence="9 10" key="1">
    <citation type="submission" date="2011-04" db="EMBL/GenBank/DDBJ databases">
        <title>The Genome Sequence of Clostridium citroniae WAL-19142.</title>
        <authorList>
            <consortium name="The Broad Institute Genome Sequencing Platform"/>
            <person name="Earl A."/>
            <person name="Ward D."/>
            <person name="Feldgarden M."/>
            <person name="Gevers D."/>
            <person name="Warren Y.A."/>
            <person name="Tyrrell K.L."/>
            <person name="Citron D.M."/>
            <person name="Goldstein E.J."/>
            <person name="Daigneault M."/>
            <person name="Allen-Vercoe E."/>
            <person name="Young S.K."/>
            <person name="Zeng Q."/>
            <person name="Gargeya S."/>
            <person name="Fitzgerald M."/>
            <person name="Haas B."/>
            <person name="Abouelleil A."/>
            <person name="Alvarado L."/>
            <person name="Arachchi H.M."/>
            <person name="Berlin A."/>
            <person name="Brown A."/>
            <person name="Chapman S.B."/>
            <person name="Chen Z."/>
            <person name="Dunbar C."/>
            <person name="Freedman E."/>
            <person name="Gearin G."/>
            <person name="Gellesch M."/>
            <person name="Goldberg J."/>
            <person name="Griggs A."/>
            <person name="Gujja S."/>
            <person name="Heilman E.R."/>
            <person name="Heiman D."/>
            <person name="Howarth C."/>
            <person name="Larson L."/>
            <person name="Lui A."/>
            <person name="MacDonald P.J."/>
            <person name="Mehta T."/>
            <person name="Montmayeur A."/>
            <person name="Murphy C."/>
            <person name="Neiman D."/>
            <person name="Pearson M."/>
            <person name="Priest M."/>
            <person name="Roberts A."/>
            <person name="Saif S."/>
            <person name="Shea T."/>
            <person name="Shenoy N."/>
            <person name="Sisk P."/>
            <person name="Stolte C."/>
            <person name="Sykes S."/>
            <person name="White J."/>
            <person name="Yandava C."/>
            <person name="Wortman J."/>
            <person name="Nusbaum C."/>
            <person name="Birren B."/>
        </authorList>
    </citation>
    <scope>NUCLEOTIDE SEQUENCE [LARGE SCALE GENOMIC DNA]</scope>
    <source>
        <strain evidence="9 10">WAL-19142</strain>
    </source>
</reference>
<sequence length="274" mass="30161">MWKRLFQNKMAVVMIVILLMVALTGIFASWIAPNDPYENDILNKFAGGSRQFPLGTDQLGRCILSRMIYGIRPTLFLSLVTMVGTIGLGTIMGLLAGYFRGPVEEVIMRAVDVMMSFPSQIMVFAVVALLGIDVRNVIMANVLIKWAWYARMIRTNVMKYRDRNFVLYSRCIGSGETFILTRHLLPSIASEMAVLATLDIGWAVLNISTLSFLGLGVQAPTPEWGAMLNEAKNVMTTNPVQMIAPGVAIVVVVAAFNLLGDALRDALDPKEVLS</sequence>
<dbReference type="InterPro" id="IPR050366">
    <property type="entry name" value="BP-dependent_transpt_permease"/>
</dbReference>
<organism evidence="9 10">
    <name type="scientific">[Clostridium] citroniae WAL-19142</name>
    <dbReference type="NCBI Taxonomy" id="742734"/>
    <lineage>
        <taxon>Bacteria</taxon>
        <taxon>Bacillati</taxon>
        <taxon>Bacillota</taxon>
        <taxon>Clostridia</taxon>
        <taxon>Lachnospirales</taxon>
        <taxon>Lachnospiraceae</taxon>
        <taxon>Enterocloster</taxon>
    </lineage>
</organism>
<dbReference type="GO" id="GO:0005886">
    <property type="term" value="C:plasma membrane"/>
    <property type="evidence" value="ECO:0007669"/>
    <property type="project" value="UniProtKB-SubCell"/>
</dbReference>
<dbReference type="CDD" id="cd06261">
    <property type="entry name" value="TM_PBP2"/>
    <property type="match status" value="1"/>
</dbReference>
<dbReference type="PATRIC" id="fig|742734.4.peg.2656"/>
<accession>A0A0J9EV41</accession>
<evidence type="ECO:0000256" key="3">
    <source>
        <dbReference type="ARBA" id="ARBA00022475"/>
    </source>
</evidence>
<evidence type="ECO:0000313" key="10">
    <source>
        <dbReference type="Proteomes" id="UP000037392"/>
    </source>
</evidence>
<dbReference type="EMBL" id="ADLK01000020">
    <property type="protein sequence ID" value="KMW19735.1"/>
    <property type="molecule type" value="Genomic_DNA"/>
</dbReference>
<keyword evidence="6 7" id="KW-0472">Membrane</keyword>
<keyword evidence="4 7" id="KW-0812">Transmembrane</keyword>
<evidence type="ECO:0000256" key="1">
    <source>
        <dbReference type="ARBA" id="ARBA00004651"/>
    </source>
</evidence>
<name>A0A0J9EV41_9FIRM</name>
<evidence type="ECO:0000313" key="9">
    <source>
        <dbReference type="EMBL" id="KMW19735.1"/>
    </source>
</evidence>
<dbReference type="Pfam" id="PF00528">
    <property type="entry name" value="BPD_transp_1"/>
    <property type="match status" value="1"/>
</dbReference>
<dbReference type="AlphaFoldDB" id="A0A0J9EV41"/>
<comment type="caution">
    <text evidence="9">The sequence shown here is derived from an EMBL/GenBank/DDBJ whole genome shotgun (WGS) entry which is preliminary data.</text>
</comment>
<evidence type="ECO:0000256" key="2">
    <source>
        <dbReference type="ARBA" id="ARBA00022448"/>
    </source>
</evidence>
<evidence type="ECO:0000256" key="6">
    <source>
        <dbReference type="ARBA" id="ARBA00023136"/>
    </source>
</evidence>
<keyword evidence="5 7" id="KW-1133">Transmembrane helix</keyword>
<dbReference type="SUPFAM" id="SSF161098">
    <property type="entry name" value="MetI-like"/>
    <property type="match status" value="1"/>
</dbReference>
<comment type="subcellular location">
    <subcellularLocation>
        <location evidence="1 7">Cell membrane</location>
        <topology evidence="1 7">Multi-pass membrane protein</topology>
    </subcellularLocation>
</comment>
<evidence type="ECO:0000259" key="8">
    <source>
        <dbReference type="PROSITE" id="PS50928"/>
    </source>
</evidence>
<dbReference type="RefSeq" id="WP_048929946.1">
    <property type="nucleotide sequence ID" value="NZ_KQ235878.1"/>
</dbReference>
<proteinExistence type="inferred from homology"/>
<dbReference type="Pfam" id="PF12911">
    <property type="entry name" value="OppC_N"/>
    <property type="match status" value="1"/>
</dbReference>